<dbReference type="GO" id="GO:0003723">
    <property type="term" value="F:RNA binding"/>
    <property type="evidence" value="ECO:0007669"/>
    <property type="project" value="UniProtKB-KW"/>
</dbReference>
<comment type="subcellular location">
    <subcellularLocation>
        <location evidence="1">Nucleus</location>
    </subcellularLocation>
</comment>
<feature type="compositionally biased region" description="Polar residues" evidence="4">
    <location>
        <begin position="939"/>
        <end position="949"/>
    </location>
</feature>
<feature type="compositionally biased region" description="Basic residues" evidence="4">
    <location>
        <begin position="1117"/>
        <end position="1131"/>
    </location>
</feature>
<evidence type="ECO:0000256" key="3">
    <source>
        <dbReference type="ARBA" id="ARBA00023242"/>
    </source>
</evidence>
<feature type="compositionally biased region" description="Polar residues" evidence="4">
    <location>
        <begin position="750"/>
        <end position="778"/>
    </location>
</feature>
<accession>A0A2A6B851</accession>
<dbReference type="Proteomes" id="UP000005239">
    <property type="component" value="Unassembled WGS sequence"/>
</dbReference>
<feature type="compositionally biased region" description="Basic and acidic residues" evidence="4">
    <location>
        <begin position="951"/>
        <end position="1042"/>
    </location>
</feature>
<feature type="compositionally biased region" description="Low complexity" evidence="4">
    <location>
        <begin position="1502"/>
        <end position="1520"/>
    </location>
</feature>
<feature type="region of interest" description="Disordered" evidence="4">
    <location>
        <begin position="296"/>
        <end position="316"/>
    </location>
</feature>
<feature type="compositionally biased region" description="Basic residues" evidence="4">
    <location>
        <begin position="1169"/>
        <end position="1179"/>
    </location>
</feature>
<feature type="compositionally biased region" description="Basic and acidic residues" evidence="4">
    <location>
        <begin position="1266"/>
        <end position="1303"/>
    </location>
</feature>
<feature type="compositionally biased region" description="Low complexity" evidence="4">
    <location>
        <begin position="30"/>
        <end position="44"/>
    </location>
</feature>
<feature type="compositionally biased region" description="Acidic residues" evidence="4">
    <location>
        <begin position="1430"/>
        <end position="1440"/>
    </location>
</feature>
<feature type="region of interest" description="Disordered" evidence="4">
    <location>
        <begin position="690"/>
        <end position="1520"/>
    </location>
</feature>
<feature type="compositionally biased region" description="Low complexity" evidence="4">
    <location>
        <begin position="1356"/>
        <end position="1369"/>
    </location>
</feature>
<sequence>QISIDCYDLQVNRLDVMVEGVTIGSGGHSGSSSSSHSSSSSSSSKNRDTRILIRVSPLVQAERIHSFFDRSLSLAKPPIGCGFVKKVQRKSGDKVIISIEDASIARRLVSSFSDSRSKIDGHEFTIELYSCDHSKSLCSPSNINGDKKKEKESTRMSSCQSESSPSTSTKKEYHSSSRPSTSTNDSMRNECLPSSSSSIPIDPYEGIVAVAMHKLPFMCESIIKEILSAGLREIGGYLDHFTDDSGRMKVLLKRTILLEGTPSDESITVQGEEIPYTTLPSDETRKLYDRYLASSKSHSSIPSTSSSSSSSYPSRCPSNRDVFSYNSSRTIFLPCLTKGTTKEFIRKRFHKIGEVLKAEVKNINSVSPHAIVEFAHSQAAVMAMEDYEREQKDEGGKNPLRNRKRPYFIPSSPSLRVWVANLPSYEEDYVKKKLMEMIKGAQNATVVVDTRRREGIIDFASQDVAKHYLEVLKSSPIMQQNGQVQTWLVADFCSEDLYTHFRDRRGVCPISKEVEMVSILSKRIISDSHREEANVRMEKLRGGDEKPAEKKNSINGENGNDGHSPSSSRRSNAEDRRSGDSGFSEDRDKLLALDSDDDEVLEAKWTKAAIPIDRSGENGKLRERLMKMGDAMEEFYKTLPQKEKKVKKEVEEEGRENSEKMKRDDKINYFRDALLNVSTPLKARPIEEMGSYRGNPLRSPPIPISPLNGDRRHTVRSPPSGSRPAPLHINIPPSTSTAHSNTNHSPYTRLPSTSSRHPSISTPSTLTPRSQTMPSTINRPPFPIETNGDHGWNNVIGGGMGSNVGTPTSSRIPLSRRESVCSNSSQSHTPLPPSIPSTSNTGYTPTPLKSPPVTSWSANAWKPSSLSSPNPSSINRSRPSIDSHHKPSTPLISRPGLPKIDKPGYGHGSSSSLPKTPSLPRSSSMNEKKPNISRESSKDIVNNFIQNKNGPDVKKMPRIPKKENRERDEKDERREKKREEKDRERREERKEKKEDRKKSRENESKEEKAKRKELKRKEREKEERKKSMNEKEKKRKNMESEKKKKKKQSRTLSDSADSDFDSDDSIFKVGSSSKQMADDEALARSLAGSSMYDRVKVRRSGSNREEKKKIDALEAIRKKKKKEMKTKKRAHLSSSSESEGEIKESGKKIKKEEEEESSEEEEEKERRMKEKKREKKREKERRETSDESDSDDEREKKRKKKEKKVSKKNSLLDLFSDDADSVKSEKKEKLSKKRSHDRDDSPSTSHPPPGKKVKKEETSSSASESEGERSSKKSEVSISSRTRDDKIRRLSESSVATEKDESWKSPASGSVEKEIKEEPKEDRPPPRLMTKAAMKEFGGGPSSSPAQFNIDETGRSLVLSSEDSSQSSSDSDDDKEEREERKEDEENREEEERNDEVKMEEENEEKNENEKEEKEGEKEEEVIEEKKEDEIMEEEKDEEGEMRMEMDDNHSIEKDDEAESAVRGLESPTDEVIEETEKAVESIFDEEEEPEARYPSNDFLNPSDMNLSSSSSQCSSPKIPLSSSLLHRPTPIHPHSIPSPSILSPSPIHSHILQSHSIPPSISSPLISPSNNLISPSGSRPSSIHQYQVRPISQESSSQHLHDDNGGIIHQEKTWTSHGSSSDGFSPSPNHHPTMNKEEIIRKFPLKWNGRIGIKKSEVTTQWLKLHGDDDLLNSVFPPFDSVTKITGKFRMDNDSVQGLLNSMDRTEDNACLVVTPAGKTLDEVRDNRELFTKNLVNFFTEKVVAGITEFTHRNGQTYIGHYFAPGPFVADYLSPKYPDFLDLLNTKYADAFLLVLLKRKEE</sequence>
<feature type="compositionally biased region" description="Basic residues" evidence="4">
    <location>
        <begin position="1196"/>
        <end position="1207"/>
    </location>
</feature>
<dbReference type="InterPro" id="IPR035979">
    <property type="entry name" value="RBD_domain_sf"/>
</dbReference>
<feature type="compositionally biased region" description="Low complexity" evidence="4">
    <location>
        <begin position="1617"/>
        <end position="1629"/>
    </location>
</feature>
<feature type="compositionally biased region" description="Low complexity" evidence="4">
    <location>
        <begin position="1533"/>
        <end position="1577"/>
    </location>
</feature>
<feature type="compositionally biased region" description="Basic and acidic residues" evidence="4">
    <location>
        <begin position="531"/>
        <end position="552"/>
    </location>
</feature>
<feature type="compositionally biased region" description="Polar residues" evidence="4">
    <location>
        <begin position="803"/>
        <end position="812"/>
    </location>
</feature>
<evidence type="ECO:0000256" key="2">
    <source>
        <dbReference type="ARBA" id="ARBA00022884"/>
    </source>
</evidence>
<feature type="compositionally biased region" description="Polar residues" evidence="4">
    <location>
        <begin position="1578"/>
        <end position="1599"/>
    </location>
</feature>
<reference evidence="6" key="1">
    <citation type="journal article" date="2008" name="Nat. Genet.">
        <title>The Pristionchus pacificus genome provides a unique perspective on nematode lifestyle and parasitism.</title>
        <authorList>
            <person name="Dieterich C."/>
            <person name="Clifton S.W."/>
            <person name="Schuster L.N."/>
            <person name="Chinwalla A."/>
            <person name="Delehaunty K."/>
            <person name="Dinkelacker I."/>
            <person name="Fulton L."/>
            <person name="Fulton R."/>
            <person name="Godfrey J."/>
            <person name="Minx P."/>
            <person name="Mitreva M."/>
            <person name="Roeseler W."/>
            <person name="Tian H."/>
            <person name="Witte H."/>
            <person name="Yang S.P."/>
            <person name="Wilson R.K."/>
            <person name="Sommer R.J."/>
        </authorList>
    </citation>
    <scope>NUCLEOTIDE SEQUENCE [LARGE SCALE GENOMIC DNA]</scope>
    <source>
        <strain evidence="6">PS312</strain>
    </source>
</reference>
<dbReference type="SUPFAM" id="SSF100939">
    <property type="entry name" value="SPOC domain-like"/>
    <property type="match status" value="1"/>
</dbReference>
<feature type="compositionally biased region" description="Basic and acidic residues" evidence="4">
    <location>
        <begin position="1311"/>
        <end position="1325"/>
    </location>
</feature>
<feature type="compositionally biased region" description="Polar residues" evidence="4">
    <location>
        <begin position="553"/>
        <end position="570"/>
    </location>
</feature>
<feature type="compositionally biased region" description="Basic and acidic residues" evidence="4">
    <location>
        <begin position="571"/>
        <end position="589"/>
    </location>
</feature>
<evidence type="ECO:0000256" key="1">
    <source>
        <dbReference type="ARBA" id="ARBA00004123"/>
    </source>
</evidence>
<dbReference type="InterPro" id="IPR012677">
    <property type="entry name" value="Nucleotide-bd_a/b_plait_sf"/>
</dbReference>
<keyword evidence="2" id="KW-0694">RNA-binding</keyword>
<feature type="compositionally biased region" description="Polar residues" evidence="4">
    <location>
        <begin position="820"/>
        <end position="829"/>
    </location>
</feature>
<dbReference type="PROSITE" id="PS50917">
    <property type="entry name" value="SPOC"/>
    <property type="match status" value="1"/>
</dbReference>
<reference evidence="5" key="2">
    <citation type="submission" date="2022-06" db="UniProtKB">
        <authorList>
            <consortium name="EnsemblMetazoa"/>
        </authorList>
    </citation>
    <scope>IDENTIFICATION</scope>
    <source>
        <strain evidence="5">PS312</strain>
    </source>
</reference>
<feature type="region of interest" description="Disordered" evidence="4">
    <location>
        <begin position="531"/>
        <end position="589"/>
    </location>
</feature>
<evidence type="ECO:0000313" key="5">
    <source>
        <dbReference type="EnsemblMetazoa" id="PPA35615.1"/>
    </source>
</evidence>
<feature type="compositionally biased region" description="Basic and acidic residues" evidence="4">
    <location>
        <begin position="1102"/>
        <end position="1116"/>
    </location>
</feature>
<feature type="compositionally biased region" description="Acidic residues" evidence="4">
    <location>
        <begin position="1153"/>
        <end position="1163"/>
    </location>
</feature>
<dbReference type="InterPro" id="IPR016194">
    <property type="entry name" value="SPOC-like_C_dom_sf"/>
</dbReference>
<keyword evidence="3" id="KW-0539">Nucleus</keyword>
<name>A0A2A6B851_PRIPA</name>
<dbReference type="Gene3D" id="2.40.290.10">
    <property type="match status" value="1"/>
</dbReference>
<dbReference type="PANTHER" id="PTHR14754">
    <property type="entry name" value="TRANSCRIPTION ELONGATION FACTOR A"/>
    <property type="match status" value="1"/>
</dbReference>
<gene>
    <name evidence="5" type="primary">WBGene00273984</name>
</gene>
<evidence type="ECO:0000313" key="6">
    <source>
        <dbReference type="Proteomes" id="UP000005239"/>
    </source>
</evidence>
<feature type="compositionally biased region" description="Low complexity" evidence="4">
    <location>
        <begin position="863"/>
        <end position="878"/>
    </location>
</feature>
<keyword evidence="6" id="KW-1185">Reference proteome</keyword>
<dbReference type="InterPro" id="IPR010912">
    <property type="entry name" value="SPOC_met"/>
</dbReference>
<feature type="compositionally biased region" description="Low complexity" evidence="4">
    <location>
        <begin position="909"/>
        <end position="924"/>
    </location>
</feature>
<dbReference type="Gene3D" id="3.30.70.330">
    <property type="match status" value="1"/>
</dbReference>
<feature type="compositionally biased region" description="Low complexity" evidence="4">
    <location>
        <begin position="176"/>
        <end position="186"/>
    </location>
</feature>
<evidence type="ECO:0000256" key="4">
    <source>
        <dbReference type="SAM" id="MobiDB-lite"/>
    </source>
</evidence>
<feature type="compositionally biased region" description="Basic and acidic residues" evidence="4">
    <location>
        <begin position="145"/>
        <end position="154"/>
    </location>
</feature>
<dbReference type="OrthoDB" id="6407164at2759"/>
<feature type="compositionally biased region" description="Low complexity" evidence="4">
    <location>
        <begin position="157"/>
        <end position="168"/>
    </location>
</feature>
<protein>
    <submittedName>
        <fullName evidence="5">Din-1</fullName>
    </submittedName>
</protein>
<feature type="compositionally biased region" description="Basic and acidic residues" evidence="4">
    <location>
        <begin position="1406"/>
        <end position="1417"/>
    </location>
</feature>
<feature type="compositionally biased region" description="Acidic residues" evidence="4">
    <location>
        <begin position="1386"/>
        <end position="1405"/>
    </location>
</feature>
<dbReference type="EnsemblMetazoa" id="PPA35615.1">
    <property type="protein sequence ID" value="PPA35615.1"/>
    <property type="gene ID" value="WBGene00273984"/>
</dbReference>
<organism evidence="5 6">
    <name type="scientific">Pristionchus pacificus</name>
    <name type="common">Parasitic nematode worm</name>
    <dbReference type="NCBI Taxonomy" id="54126"/>
    <lineage>
        <taxon>Eukaryota</taxon>
        <taxon>Metazoa</taxon>
        <taxon>Ecdysozoa</taxon>
        <taxon>Nematoda</taxon>
        <taxon>Chromadorea</taxon>
        <taxon>Rhabditida</taxon>
        <taxon>Rhabditina</taxon>
        <taxon>Diplogasteromorpha</taxon>
        <taxon>Diplogasteroidea</taxon>
        <taxon>Neodiplogasteridae</taxon>
        <taxon>Pristionchus</taxon>
    </lineage>
</organism>
<feature type="compositionally biased region" description="Basic and acidic residues" evidence="4">
    <location>
        <begin position="1441"/>
        <end position="1453"/>
    </location>
</feature>
<feature type="compositionally biased region" description="Basic and acidic residues" evidence="4">
    <location>
        <begin position="926"/>
        <end position="938"/>
    </location>
</feature>
<dbReference type="GO" id="GO:0005634">
    <property type="term" value="C:nucleus"/>
    <property type="evidence" value="ECO:0007669"/>
    <property type="project" value="UniProtKB-SubCell"/>
</dbReference>
<proteinExistence type="predicted"/>
<feature type="compositionally biased region" description="Basic and acidic residues" evidence="4">
    <location>
        <begin position="1140"/>
        <end position="1152"/>
    </location>
</feature>
<feature type="compositionally biased region" description="Basic and acidic residues" evidence="4">
    <location>
        <begin position="1600"/>
        <end position="1615"/>
    </location>
</feature>
<feature type="region of interest" description="Disordered" evidence="4">
    <location>
        <begin position="140"/>
        <end position="197"/>
    </location>
</feature>
<accession>A0A8R1UM08</accession>
<feature type="compositionally biased region" description="Low complexity" evidence="4">
    <location>
        <begin position="732"/>
        <end position="746"/>
    </location>
</feature>
<dbReference type="SUPFAM" id="SSF54928">
    <property type="entry name" value="RNA-binding domain, RBD"/>
    <property type="match status" value="1"/>
</dbReference>
<dbReference type="PANTHER" id="PTHR14754:SF34">
    <property type="entry name" value="TRICHOHYALIN"/>
    <property type="match status" value="1"/>
</dbReference>
<feature type="region of interest" description="Disordered" evidence="4">
    <location>
        <begin position="1532"/>
        <end position="1635"/>
    </location>
</feature>
<feature type="region of interest" description="Disordered" evidence="4">
    <location>
        <begin position="25"/>
        <end position="48"/>
    </location>
</feature>